<reference evidence="2 3" key="1">
    <citation type="submission" date="2018-06" db="EMBL/GenBank/DDBJ databases">
        <title>Complete Genomes of Monosporascus.</title>
        <authorList>
            <person name="Robinson A.J."/>
            <person name="Natvig D.O."/>
        </authorList>
    </citation>
    <scope>NUCLEOTIDE SEQUENCE [LARGE SCALE GENOMIC DNA]</scope>
    <source>
        <strain evidence="2 3">CBS 110550</strain>
    </source>
</reference>
<dbReference type="Gene3D" id="3.30.70.100">
    <property type="match status" value="1"/>
</dbReference>
<dbReference type="OrthoDB" id="3830014at2759"/>
<dbReference type="Proteomes" id="UP000293360">
    <property type="component" value="Unassembled WGS sequence"/>
</dbReference>
<dbReference type="InterPro" id="IPR011008">
    <property type="entry name" value="Dimeric_a/b-barrel"/>
</dbReference>
<dbReference type="PROSITE" id="PS51502">
    <property type="entry name" value="S_R_A_B_BARREL"/>
    <property type="match status" value="1"/>
</dbReference>
<gene>
    <name evidence="2" type="ORF">DL764_001437</name>
</gene>
<dbReference type="SUPFAM" id="SSF54909">
    <property type="entry name" value="Dimeric alpha+beta barrel"/>
    <property type="match status" value="1"/>
</dbReference>
<dbReference type="AlphaFoldDB" id="A0A4Q4TPF2"/>
<dbReference type="EMBL" id="QJNU01000044">
    <property type="protein sequence ID" value="RYP09166.1"/>
    <property type="molecule type" value="Genomic_DNA"/>
</dbReference>
<sequence>MTSGQITRITLFKILNEEEKQKLLDMYKQMPTKAVKDGKPYILNVKAGPAVENQDQGYTVGVVSTFASHDDMVYYDNECTAHAELKSFAKTVHRGAMMVFFESVV</sequence>
<evidence type="ECO:0000313" key="3">
    <source>
        <dbReference type="Proteomes" id="UP000293360"/>
    </source>
</evidence>
<dbReference type="Pfam" id="PF07876">
    <property type="entry name" value="Dabb"/>
    <property type="match status" value="1"/>
</dbReference>
<feature type="domain" description="Stress-response A/B barrel" evidence="1">
    <location>
        <begin position="6"/>
        <end position="101"/>
    </location>
</feature>
<evidence type="ECO:0000259" key="1">
    <source>
        <dbReference type="PROSITE" id="PS51502"/>
    </source>
</evidence>
<keyword evidence="3" id="KW-1185">Reference proteome</keyword>
<protein>
    <recommendedName>
        <fullName evidence="1">Stress-response A/B barrel domain-containing protein</fullName>
    </recommendedName>
</protein>
<dbReference type="SMART" id="SM00886">
    <property type="entry name" value="Dabb"/>
    <property type="match status" value="1"/>
</dbReference>
<evidence type="ECO:0000313" key="2">
    <source>
        <dbReference type="EMBL" id="RYP09166.1"/>
    </source>
</evidence>
<name>A0A4Q4TPF2_9PEZI</name>
<comment type="caution">
    <text evidence="2">The sequence shown here is derived from an EMBL/GenBank/DDBJ whole genome shotgun (WGS) entry which is preliminary data.</text>
</comment>
<proteinExistence type="predicted"/>
<accession>A0A4Q4TPF2</accession>
<organism evidence="2 3">
    <name type="scientific">Monosporascus ibericus</name>
    <dbReference type="NCBI Taxonomy" id="155417"/>
    <lineage>
        <taxon>Eukaryota</taxon>
        <taxon>Fungi</taxon>
        <taxon>Dikarya</taxon>
        <taxon>Ascomycota</taxon>
        <taxon>Pezizomycotina</taxon>
        <taxon>Sordariomycetes</taxon>
        <taxon>Xylariomycetidae</taxon>
        <taxon>Xylariales</taxon>
        <taxon>Xylariales incertae sedis</taxon>
        <taxon>Monosporascus</taxon>
    </lineage>
</organism>
<dbReference type="InterPro" id="IPR013097">
    <property type="entry name" value="Dabb"/>
</dbReference>